<keyword evidence="4" id="KW-0732">Signal</keyword>
<dbReference type="EMBL" id="SATR01000007">
    <property type="protein sequence ID" value="TFH92420.1"/>
    <property type="molecule type" value="Genomic_DNA"/>
</dbReference>
<dbReference type="Pfam" id="PF00691">
    <property type="entry name" value="OmpA"/>
    <property type="match status" value="1"/>
</dbReference>
<dbReference type="Gene3D" id="3.30.1330.60">
    <property type="entry name" value="OmpA-like domain"/>
    <property type="match status" value="1"/>
</dbReference>
<evidence type="ECO:0000256" key="1">
    <source>
        <dbReference type="ARBA" id="ARBA00004370"/>
    </source>
</evidence>
<feature type="domain" description="OmpA-like" evidence="5">
    <location>
        <begin position="71"/>
        <end position="180"/>
    </location>
</feature>
<dbReference type="AlphaFoldDB" id="A0A4Y8WHJ7"/>
<feature type="chain" id="PRO_5021279217" evidence="4">
    <location>
        <begin position="20"/>
        <end position="207"/>
    </location>
</feature>
<protein>
    <submittedName>
        <fullName evidence="6">OmpA family protein</fullName>
    </submittedName>
</protein>
<keyword evidence="2 3" id="KW-0472">Membrane</keyword>
<evidence type="ECO:0000313" key="6">
    <source>
        <dbReference type="EMBL" id="TFH92420.1"/>
    </source>
</evidence>
<dbReference type="RefSeq" id="WP_134834867.1">
    <property type="nucleotide sequence ID" value="NZ_SATR01000007.1"/>
</dbReference>
<dbReference type="InterPro" id="IPR006665">
    <property type="entry name" value="OmpA-like"/>
</dbReference>
<evidence type="ECO:0000256" key="4">
    <source>
        <dbReference type="SAM" id="SignalP"/>
    </source>
</evidence>
<proteinExistence type="predicted"/>
<name>A0A4Y8WHJ7_9VIBR</name>
<dbReference type="SUPFAM" id="SSF103088">
    <property type="entry name" value="OmpA-like"/>
    <property type="match status" value="1"/>
</dbReference>
<evidence type="ECO:0000259" key="5">
    <source>
        <dbReference type="PROSITE" id="PS51123"/>
    </source>
</evidence>
<dbReference type="Proteomes" id="UP000297753">
    <property type="component" value="Unassembled WGS sequence"/>
</dbReference>
<reference evidence="6 7" key="1">
    <citation type="submission" date="2019-01" db="EMBL/GenBank/DDBJ databases">
        <title>Vibrio BEI176 sp. nov, a marine bacterium isolated from China: eastern marignal seas.</title>
        <authorList>
            <person name="Li B."/>
        </authorList>
    </citation>
    <scope>NUCLEOTIDE SEQUENCE [LARGE SCALE GENOMIC DNA]</scope>
    <source>
        <strain evidence="6 7">BEI176</strain>
    </source>
</reference>
<evidence type="ECO:0000256" key="2">
    <source>
        <dbReference type="ARBA" id="ARBA00023136"/>
    </source>
</evidence>
<evidence type="ECO:0000313" key="7">
    <source>
        <dbReference type="Proteomes" id="UP000297753"/>
    </source>
</evidence>
<dbReference type="GO" id="GO:0016020">
    <property type="term" value="C:membrane"/>
    <property type="evidence" value="ECO:0007669"/>
    <property type="project" value="UniProtKB-SubCell"/>
</dbReference>
<dbReference type="InterPro" id="IPR036737">
    <property type="entry name" value="OmpA-like_sf"/>
</dbReference>
<comment type="caution">
    <text evidence="6">The sequence shown here is derived from an EMBL/GenBank/DDBJ whole genome shotgun (WGS) entry which is preliminary data.</text>
</comment>
<accession>A0A4Y8WHJ7</accession>
<organism evidence="6 7">
    <name type="scientific">Vibrio ouci</name>
    <dbReference type="NCBI Taxonomy" id="2499078"/>
    <lineage>
        <taxon>Bacteria</taxon>
        <taxon>Pseudomonadati</taxon>
        <taxon>Pseudomonadota</taxon>
        <taxon>Gammaproteobacteria</taxon>
        <taxon>Vibrionales</taxon>
        <taxon>Vibrionaceae</taxon>
        <taxon>Vibrio</taxon>
    </lineage>
</organism>
<feature type="signal peptide" evidence="4">
    <location>
        <begin position="1"/>
        <end position="19"/>
    </location>
</feature>
<dbReference type="PRINTS" id="PR01021">
    <property type="entry name" value="OMPADOMAIN"/>
</dbReference>
<dbReference type="CDD" id="cd07185">
    <property type="entry name" value="OmpA_C-like"/>
    <property type="match status" value="1"/>
</dbReference>
<evidence type="ECO:0000256" key="3">
    <source>
        <dbReference type="PROSITE-ProRule" id="PRU00473"/>
    </source>
</evidence>
<dbReference type="PROSITE" id="PS51257">
    <property type="entry name" value="PROKAR_LIPOPROTEIN"/>
    <property type="match status" value="1"/>
</dbReference>
<sequence length="207" mass="23573">MKFKTIAPVLLALMLLGCAQDPVTQTKRHQIDDLSDDDKDGVINQRDRCENTPAQVDVDLEGCTEWQINEKANVISFFFEMDKYKEKADHQQSLTELVKLLSEHPQSSVVLVGDTSPEASLEYNKALAQRRTHTIRDMLIREGISEERISEQEFTQVTVITEQLHARKRRAIAIVMTKAMSVKPTWNIFSSEQNLSPNSNVEVSNEQ</sequence>
<comment type="subcellular location">
    <subcellularLocation>
        <location evidence="1">Membrane</location>
    </subcellularLocation>
</comment>
<gene>
    <name evidence="6" type="ORF">ELS82_07080</name>
</gene>
<dbReference type="PROSITE" id="PS51123">
    <property type="entry name" value="OMPA_2"/>
    <property type="match status" value="1"/>
</dbReference>
<dbReference type="OrthoDB" id="9805832at2"/>
<keyword evidence="7" id="KW-1185">Reference proteome</keyword>
<dbReference type="InterPro" id="IPR006664">
    <property type="entry name" value="OMP_bac"/>
</dbReference>